<dbReference type="Gene3D" id="1.10.390.10">
    <property type="entry name" value="Neutral Protease Domain 2"/>
    <property type="match status" value="1"/>
</dbReference>
<evidence type="ECO:0000256" key="1">
    <source>
        <dbReference type="ARBA" id="ARBA00009388"/>
    </source>
</evidence>
<evidence type="ECO:0000313" key="10">
    <source>
        <dbReference type="EMBL" id="MDH6222886.1"/>
    </source>
</evidence>
<name>A0ABT6M2Y2_9ACTN</name>
<feature type="domain" description="Peptidase M4" evidence="8">
    <location>
        <begin position="236"/>
        <end position="315"/>
    </location>
</feature>
<dbReference type="InterPro" id="IPR001570">
    <property type="entry name" value="Peptidase_M4_C_domain"/>
</dbReference>
<keyword evidence="5 7" id="KW-0862">Zinc</keyword>
<comment type="function">
    <text evidence="7">Extracellular zinc metalloprotease.</text>
</comment>
<dbReference type="InterPro" id="IPR027268">
    <property type="entry name" value="Peptidase_M4/M1_CTD_sf"/>
</dbReference>
<comment type="similarity">
    <text evidence="1 7">Belongs to the peptidase M4 family.</text>
</comment>
<dbReference type="EC" id="3.4.24.-" evidence="7"/>
<keyword evidence="3" id="KW-0479">Metal-binding</keyword>
<keyword evidence="11" id="KW-1185">Reference proteome</keyword>
<dbReference type="PANTHER" id="PTHR43579:SF1">
    <property type="entry name" value="NEUTRAL METALLOPROTEINASE"/>
    <property type="match status" value="1"/>
</dbReference>
<dbReference type="Pfam" id="PF02868">
    <property type="entry name" value="Peptidase_M4_C"/>
    <property type="match status" value="1"/>
</dbReference>
<reference evidence="10 11" key="1">
    <citation type="submission" date="2023-04" db="EMBL/GenBank/DDBJ databases">
        <title>Forest soil microbial communities from Buena Vista Peninsula, Colon Province, Panama.</title>
        <authorList>
            <person name="Bouskill N."/>
        </authorList>
    </citation>
    <scope>NUCLEOTIDE SEQUENCE [LARGE SCALE GENOMIC DNA]</scope>
    <source>
        <strain evidence="10 11">GGS1</strain>
    </source>
</reference>
<dbReference type="PRINTS" id="PR00730">
    <property type="entry name" value="THERMOLYSIN"/>
</dbReference>
<proteinExistence type="inferred from homology"/>
<keyword evidence="2 7" id="KW-0645">Protease</keyword>
<keyword evidence="7" id="KW-0964">Secreted</keyword>
<gene>
    <name evidence="10" type="ORF">M2283_010238</name>
</gene>
<protein>
    <recommendedName>
        <fullName evidence="7">Neutral metalloproteinase</fullName>
        <ecNumber evidence="7">3.4.24.-</ecNumber>
    </recommendedName>
</protein>
<dbReference type="CDD" id="cd09597">
    <property type="entry name" value="M4_TLP"/>
    <property type="match status" value="1"/>
</dbReference>
<organism evidence="10 11">
    <name type="scientific">Streptomyces pseudovenezuelae</name>
    <dbReference type="NCBI Taxonomy" id="67350"/>
    <lineage>
        <taxon>Bacteria</taxon>
        <taxon>Bacillati</taxon>
        <taxon>Actinomycetota</taxon>
        <taxon>Actinomycetes</taxon>
        <taxon>Kitasatosporales</taxon>
        <taxon>Streptomycetaceae</taxon>
        <taxon>Streptomyces</taxon>
        <taxon>Streptomyces aurantiacus group</taxon>
    </lineage>
</organism>
<sequence length="498" mass="53623">MDSTLVAALIGTLGGALVTGAAAGLRTRTGVRTAARLIYAELTRDCAAVVYFRRTDHWAVTNLSRAAWDEHGAVLARRRSGASFETVHRGYEALEMSPIIAENSLPLAERREWIDKEAKRLAAAIREAGAIAQVPEREVKGWVRKLVGPVLARRGPHPLARAGSVSSLVVLGRVIEDDATTGFTGAGVRLGQEGPEPVPGAHFTADVVVFDAEGTERRQDLKVVRYTGVPPVGDQMVDETYDALVAVRRFFREVYGRAILPASGRSLAATVHYGENYTNGWWDGYSLFLGDGDGVVFTRFSKCPEVIAAEATHGIEELLYFTSYQGENGALGGSIREVFGLLVKQWSLGQTADEADWILGAGLLAPGRQGVGLRSVSAPGTAYDDNMLGVDPQVGHMDDYVVTERDNGGIHINSGIPNRAFHLLAKSLGGRAWERAGQIWWDALTGDGVRDGLLFADWARLTADAARDRYGEGSTEERAVLAAWSDVGVTPAPARTDD</sequence>
<comment type="cofactor">
    <cofactor evidence="7">
        <name>Zn(2+)</name>
        <dbReference type="ChEBI" id="CHEBI:29105"/>
    </cofactor>
</comment>
<dbReference type="RefSeq" id="WP_280883464.1">
    <property type="nucleotide sequence ID" value="NZ_JARXVH010000048.1"/>
</dbReference>
<evidence type="ECO:0000256" key="7">
    <source>
        <dbReference type="RuleBase" id="RU366073"/>
    </source>
</evidence>
<dbReference type="Pfam" id="PF01447">
    <property type="entry name" value="Peptidase_M4"/>
    <property type="match status" value="1"/>
</dbReference>
<keyword evidence="4 7" id="KW-0378">Hydrolase</keyword>
<dbReference type="InterPro" id="IPR052759">
    <property type="entry name" value="Metalloprotease_M4"/>
</dbReference>
<accession>A0ABT6M2Y2</accession>
<dbReference type="SUPFAM" id="SSF55486">
    <property type="entry name" value="Metalloproteases ('zincins'), catalytic domain"/>
    <property type="match status" value="1"/>
</dbReference>
<dbReference type="InterPro" id="IPR013856">
    <property type="entry name" value="Peptidase_M4_domain"/>
</dbReference>
<dbReference type="EMBL" id="JARXVH010000048">
    <property type="protein sequence ID" value="MDH6222886.1"/>
    <property type="molecule type" value="Genomic_DNA"/>
</dbReference>
<evidence type="ECO:0000259" key="9">
    <source>
        <dbReference type="Pfam" id="PF02868"/>
    </source>
</evidence>
<dbReference type="Gene3D" id="3.10.170.10">
    <property type="match status" value="1"/>
</dbReference>
<dbReference type="PANTHER" id="PTHR43579">
    <property type="match status" value="1"/>
</dbReference>
<evidence type="ECO:0000256" key="3">
    <source>
        <dbReference type="ARBA" id="ARBA00022723"/>
    </source>
</evidence>
<comment type="subcellular location">
    <subcellularLocation>
        <location evidence="7">Secreted</location>
    </subcellularLocation>
</comment>
<evidence type="ECO:0000256" key="4">
    <source>
        <dbReference type="ARBA" id="ARBA00022801"/>
    </source>
</evidence>
<evidence type="ECO:0000259" key="8">
    <source>
        <dbReference type="Pfam" id="PF01447"/>
    </source>
</evidence>
<evidence type="ECO:0000256" key="5">
    <source>
        <dbReference type="ARBA" id="ARBA00022833"/>
    </source>
</evidence>
<dbReference type="Proteomes" id="UP001160499">
    <property type="component" value="Unassembled WGS sequence"/>
</dbReference>
<evidence type="ECO:0000256" key="6">
    <source>
        <dbReference type="ARBA" id="ARBA00023049"/>
    </source>
</evidence>
<keyword evidence="6 7" id="KW-0482">Metalloprotease</keyword>
<feature type="domain" description="Peptidase M4 C-terminal" evidence="9">
    <location>
        <begin position="323"/>
        <end position="489"/>
    </location>
</feature>
<dbReference type="InterPro" id="IPR023612">
    <property type="entry name" value="Peptidase_M4"/>
</dbReference>
<comment type="caution">
    <text evidence="10">The sequence shown here is derived from an EMBL/GenBank/DDBJ whole genome shotgun (WGS) entry which is preliminary data.</text>
</comment>
<evidence type="ECO:0000313" key="11">
    <source>
        <dbReference type="Proteomes" id="UP001160499"/>
    </source>
</evidence>
<evidence type="ECO:0000256" key="2">
    <source>
        <dbReference type="ARBA" id="ARBA00022670"/>
    </source>
</evidence>